<keyword evidence="4" id="KW-1185">Reference proteome</keyword>
<dbReference type="PANTHER" id="PTHR32097">
    <property type="entry name" value="CAMP-BINDING PROTEIN 1-RELATED"/>
    <property type="match status" value="1"/>
</dbReference>
<dbReference type="InterPro" id="IPR051324">
    <property type="entry name" value="Stress/Tellurium_Resist"/>
</dbReference>
<proteinExistence type="predicted"/>
<sequence length="391" mass="41481">MSQILTPGANAALGAADITVRIRCAREIDVAAYRLAANGKVRGDGDMVFYGQTASDDGSLKFAAGSGESSFQAALARQPAAIERIAFAFSAAVPASALGSLSIEVLENGAVSLNCPVELAGRSEAALILGECYRRNGAWKFRFVAQGFNGGLKPLSEHFGVEIADDGAAPAGAPSAPPAPEPPKVNLGKVTLDKARPQLSLEKRGADFGEIKINLNWNRGAAPAPAARGFLAGLFNKGQGGVDLDLGAFVRLKNGSTDVVQALGERFGSLNRAPYLRLRGDDRTGAVSEGEWLDINGSQWAQISEVLVYAFIYEGVPNWDATDGVVTLHVQGQQVETRLTEGGSRNGMCAVARLINDNGSIRIERINRYFPGHQEMDRAFGWGFSWTRGSK</sequence>
<dbReference type="Gene3D" id="2.60.60.30">
    <property type="entry name" value="sav2460 like domains"/>
    <property type="match status" value="2"/>
</dbReference>
<dbReference type="InterPro" id="IPR017115">
    <property type="entry name" value="Tellurite_resistance_TerA"/>
</dbReference>
<feature type="domain" description="TerD" evidence="2">
    <location>
        <begin position="26"/>
        <end position="159"/>
    </location>
</feature>
<keyword evidence="1" id="KW-0778">Tellurium resistance</keyword>
<protein>
    <submittedName>
        <fullName evidence="3">TerD family protein</fullName>
    </submittedName>
</protein>
<gene>
    <name evidence="3" type="ORF">MB824_07205</name>
</gene>
<dbReference type="Pfam" id="PF02342">
    <property type="entry name" value="TerD"/>
    <property type="match status" value="1"/>
</dbReference>
<evidence type="ECO:0000313" key="3">
    <source>
        <dbReference type="EMBL" id="MCG6504279.1"/>
    </source>
</evidence>
<dbReference type="InterPro" id="IPR003325">
    <property type="entry name" value="TerD"/>
</dbReference>
<accession>A0ABS9NNC2</accession>
<dbReference type="EMBL" id="JAKOOW010000025">
    <property type="protein sequence ID" value="MCG6504279.1"/>
    <property type="molecule type" value="Genomic_DNA"/>
</dbReference>
<evidence type="ECO:0000256" key="1">
    <source>
        <dbReference type="ARBA" id="ARBA00022686"/>
    </source>
</evidence>
<dbReference type="CDD" id="cd06974">
    <property type="entry name" value="TerD_like"/>
    <property type="match status" value="2"/>
</dbReference>
<evidence type="ECO:0000259" key="2">
    <source>
        <dbReference type="Pfam" id="PF02342"/>
    </source>
</evidence>
<dbReference type="Proteomes" id="UP001298424">
    <property type="component" value="Unassembled WGS sequence"/>
</dbReference>
<evidence type="ECO:0000313" key="4">
    <source>
        <dbReference type="Proteomes" id="UP001298424"/>
    </source>
</evidence>
<reference evidence="3 4" key="1">
    <citation type="submission" date="2022-02" db="EMBL/GenBank/DDBJ databases">
        <title>Genome sequence data of Kingella unionensis sp. nov. strain CICC 24913 (CCUG 75125).</title>
        <authorList>
            <person name="Xiao M."/>
        </authorList>
    </citation>
    <scope>NUCLEOTIDE SEQUENCE [LARGE SCALE GENOMIC DNA]</scope>
    <source>
        <strain evidence="3 4">CICC 24913</strain>
    </source>
</reference>
<name>A0ABS9NNC2_9NEIS</name>
<comment type="caution">
    <text evidence="3">The sequence shown here is derived from an EMBL/GenBank/DDBJ whole genome shotgun (WGS) entry which is preliminary data.</text>
</comment>
<dbReference type="RefSeq" id="WP_238747607.1">
    <property type="nucleotide sequence ID" value="NZ_JAKOOW010000025.1"/>
</dbReference>
<organism evidence="3 4">
    <name type="scientific">Kingella pumchi</name>
    <dbReference type="NCBI Taxonomy" id="2779506"/>
    <lineage>
        <taxon>Bacteria</taxon>
        <taxon>Pseudomonadati</taxon>
        <taxon>Pseudomonadota</taxon>
        <taxon>Betaproteobacteria</taxon>
        <taxon>Neisseriales</taxon>
        <taxon>Neisseriaceae</taxon>
        <taxon>Kingella</taxon>
    </lineage>
</organism>
<dbReference type="PIRSF" id="PIRSF037118">
    <property type="entry name" value="Tellurite_resistance_TerA"/>
    <property type="match status" value="1"/>
</dbReference>
<dbReference type="PANTHER" id="PTHR32097:SF3">
    <property type="entry name" value="TELLURITE RESISTANCE PROTEIN"/>
    <property type="match status" value="1"/>
</dbReference>